<sequence>MNSTWRISIDTGGTFTDCLAVDPHGGTKRIKVLSSARLRGRILAQRAQNCYEFEASWQFPQDLFAGFSLQLAGSGEVHSVVSMDFDQGLLHVDSDVAYTGAVDFEIFTGEEAPVFAARLLTTTPLSEALPPIDMRLGTTKGTNALLERKGARTLLVVTKGFKDLLYIGSQQRPDLFQLAIPEPSLLYTEVLEIDARMDADGHEIKPLEMGSISWPELAQFDSVAIALLHAYKNDAHERMLEAYCQGQGVRYISTSAQIYAFSHYQRRGQTAVVNAYLEPVLDTYLTNIQQSLSKGSLRVMNSAGSLSDVHTFRAKDSLLSGPAGGMVAAINIARRFGFEKVLTFDMGGTSTDTARIDRLPELKYITEIDGLELHNPALAIETVAAGGGSICWFDGYSLKVGPESAGAAPGPACYGAGGPLTITDVNLLLGKLNPARFGIPIDPQSAKDALQQIQKAVHTSSGNWLSDQEILMGFEKIANEKMADAIRRISVAKGIDPTDHALVTFGGAGGLHSCQLADLLGIGRVLVPYDAGLFSAVGIGEALNSVIVSRQILKTWPADMSELDTVIQELKKEAGEQLAQQNIHTSRILFCNVFLRFLGQENSLEIAYQGKETLWQFEVQYRSQFGYFPEDGLIEVESVRLMAQEPAEELSASEVIDQGKMLTLDNLQKNQFPYADWDELVAGDRLQGPAILLNKTSTTFVPEGWKLVIQQNKDAIAFRKAKVNNTSTPENEAIALQLYANRFAAIADEMGAQLQRTAYSVNVKERLDFSCALVDFDGELLVNAQHIPVHLGSMGICTRLVRDYIDIGPGDVIITNHPKYGGSHLPDITLIAGVFTEEKECIGYVINRAHHAEVGGKTPGSMPPDAVNLAEEGVVILPQYLVKNNEFQWDTLRNLFLNATYPTRSYASNEADIVAALSALKKGSTQLLRLVETAGLQEVKKYMRLLKKSAENQLNQALIPFLNREFMAQERLDDGHEIKVRIHITEGRQVFDFTGTSSVHPHNLNANISILHSAILYVFRLLIDKNIPLNDGLMRHVSLVLPANSFLHPHFSDDPIACPAVVGGNTEVSQRVVDTLLKALGLAACSQGTMNNFLFGDDTFGYYETIGGGTGAGAGFNGRSAIHQHMTNTRITDPEPMEQKYPIRLLEYAVRPQSGGDGQYRGGDGIVRKVTFLKPLKVTLLGQHRIEKPYGLQGGESGACGRHTLLKVSGERALLPGICSIDVAQGDSLSIETPGGGGYGKPV</sequence>
<dbReference type="Pfam" id="PF05378">
    <property type="entry name" value="Hydant_A_N"/>
    <property type="match status" value="1"/>
</dbReference>
<dbReference type="InterPro" id="IPR045079">
    <property type="entry name" value="Oxoprolinase-like"/>
</dbReference>
<dbReference type="AlphaFoldDB" id="A0A316AQB1"/>
<dbReference type="PANTHER" id="PTHR11365">
    <property type="entry name" value="5-OXOPROLINASE RELATED"/>
    <property type="match status" value="1"/>
</dbReference>
<dbReference type="Pfam" id="PF01968">
    <property type="entry name" value="Hydantoinase_A"/>
    <property type="match status" value="1"/>
</dbReference>
<dbReference type="GO" id="GO:0005874">
    <property type="term" value="C:microtubule"/>
    <property type="evidence" value="ECO:0007669"/>
    <property type="project" value="InterPro"/>
</dbReference>
<organism evidence="5 6">
    <name type="scientific">Dyadobacter jejuensis</name>
    <dbReference type="NCBI Taxonomy" id="1082580"/>
    <lineage>
        <taxon>Bacteria</taxon>
        <taxon>Pseudomonadati</taxon>
        <taxon>Bacteroidota</taxon>
        <taxon>Cytophagia</taxon>
        <taxon>Cytophagales</taxon>
        <taxon>Spirosomataceae</taxon>
        <taxon>Dyadobacter</taxon>
    </lineage>
</organism>
<dbReference type="InterPro" id="IPR017975">
    <property type="entry name" value="Tubulin_CS"/>
</dbReference>
<name>A0A316AQB1_9BACT</name>
<protein>
    <submittedName>
        <fullName evidence="5">5-oxoprolinase (ATP-hydrolysing)</fullName>
    </submittedName>
</protein>
<dbReference type="OrthoDB" id="9768323at2"/>
<dbReference type="InterPro" id="IPR008040">
    <property type="entry name" value="Hydant_A_N"/>
</dbReference>
<gene>
    <name evidence="5" type="ORF">CLV98_102523</name>
</gene>
<feature type="domain" description="Hydantoinase/oxoprolinase N-terminal" evidence="4">
    <location>
        <begin position="134"/>
        <end position="243"/>
    </location>
</feature>
<dbReference type="PROSITE" id="PS00227">
    <property type="entry name" value="TUBULIN"/>
    <property type="match status" value="1"/>
</dbReference>
<reference evidence="5 6" key="1">
    <citation type="submission" date="2018-03" db="EMBL/GenBank/DDBJ databases">
        <title>Genomic Encyclopedia of Archaeal and Bacterial Type Strains, Phase II (KMG-II): from individual species to whole genera.</title>
        <authorList>
            <person name="Goeker M."/>
        </authorList>
    </citation>
    <scope>NUCLEOTIDE SEQUENCE [LARGE SCALE GENOMIC DNA]</scope>
    <source>
        <strain evidence="5 6">DSM 100346</strain>
    </source>
</reference>
<accession>A0A316AQB1</accession>
<keyword evidence="6" id="KW-1185">Reference proteome</keyword>
<dbReference type="GO" id="GO:0007017">
    <property type="term" value="P:microtubule-based process"/>
    <property type="evidence" value="ECO:0007669"/>
    <property type="project" value="InterPro"/>
</dbReference>
<dbReference type="PANTHER" id="PTHR11365:SF23">
    <property type="entry name" value="HYPOTHETICAL 5-OXOPROLINASE (EUROFUNG)-RELATED"/>
    <property type="match status" value="1"/>
</dbReference>
<evidence type="ECO:0000259" key="3">
    <source>
        <dbReference type="Pfam" id="PF02538"/>
    </source>
</evidence>
<evidence type="ECO:0000259" key="2">
    <source>
        <dbReference type="Pfam" id="PF01968"/>
    </source>
</evidence>
<comment type="similarity">
    <text evidence="1">Belongs to the oxoprolinase family.</text>
</comment>
<dbReference type="EMBL" id="QGDT01000002">
    <property type="protein sequence ID" value="PWJ59688.1"/>
    <property type="molecule type" value="Genomic_DNA"/>
</dbReference>
<evidence type="ECO:0000313" key="5">
    <source>
        <dbReference type="EMBL" id="PWJ59688.1"/>
    </source>
</evidence>
<evidence type="ECO:0000313" key="6">
    <source>
        <dbReference type="Proteomes" id="UP000245880"/>
    </source>
</evidence>
<dbReference type="GO" id="GO:0006749">
    <property type="term" value="P:glutathione metabolic process"/>
    <property type="evidence" value="ECO:0007669"/>
    <property type="project" value="TreeGrafter"/>
</dbReference>
<feature type="domain" description="Hydantoinase A/oxoprolinase" evidence="2">
    <location>
        <begin position="267"/>
        <end position="542"/>
    </location>
</feature>
<dbReference type="InterPro" id="IPR003692">
    <property type="entry name" value="Hydantoinase_B"/>
</dbReference>
<evidence type="ECO:0000256" key="1">
    <source>
        <dbReference type="ARBA" id="ARBA00010403"/>
    </source>
</evidence>
<comment type="caution">
    <text evidence="5">The sequence shown here is derived from an EMBL/GenBank/DDBJ whole genome shotgun (WGS) entry which is preliminary data.</text>
</comment>
<dbReference type="Proteomes" id="UP000245880">
    <property type="component" value="Unassembled WGS sequence"/>
</dbReference>
<dbReference type="GO" id="GO:0005525">
    <property type="term" value="F:GTP binding"/>
    <property type="evidence" value="ECO:0007669"/>
    <property type="project" value="InterPro"/>
</dbReference>
<dbReference type="RefSeq" id="WP_109673529.1">
    <property type="nucleotide sequence ID" value="NZ_QGDT01000002.1"/>
</dbReference>
<evidence type="ECO:0000259" key="4">
    <source>
        <dbReference type="Pfam" id="PF05378"/>
    </source>
</evidence>
<dbReference type="Pfam" id="PF02538">
    <property type="entry name" value="Hydantoinase_B"/>
    <property type="match status" value="1"/>
</dbReference>
<dbReference type="InterPro" id="IPR002821">
    <property type="entry name" value="Hydantoinase_A"/>
</dbReference>
<proteinExistence type="inferred from homology"/>
<dbReference type="GO" id="GO:0017168">
    <property type="term" value="F:5-oxoprolinase (ATP-hydrolyzing) activity"/>
    <property type="evidence" value="ECO:0007669"/>
    <property type="project" value="TreeGrafter"/>
</dbReference>
<feature type="domain" description="Hydantoinase B/oxoprolinase" evidence="3">
    <location>
        <begin position="733"/>
        <end position="1242"/>
    </location>
</feature>
<dbReference type="GO" id="GO:0005829">
    <property type="term" value="C:cytosol"/>
    <property type="evidence" value="ECO:0007669"/>
    <property type="project" value="TreeGrafter"/>
</dbReference>